<dbReference type="InterPro" id="IPR049470">
    <property type="entry name" value="TRM61_C"/>
</dbReference>
<keyword evidence="6" id="KW-0819">tRNA processing</keyword>
<organism evidence="10 11">
    <name type="scientific">Kipferlia bialata</name>
    <dbReference type="NCBI Taxonomy" id="797122"/>
    <lineage>
        <taxon>Eukaryota</taxon>
        <taxon>Metamonada</taxon>
        <taxon>Carpediemonas-like organisms</taxon>
        <taxon>Kipferlia</taxon>
    </lineage>
</organism>
<evidence type="ECO:0000256" key="2">
    <source>
        <dbReference type="ARBA" id="ARBA00012796"/>
    </source>
</evidence>
<sequence>SGCLTHYFLNAVAVSDELAALGVPQGHVYTYDINAERAADAKEEFVQHGYGDVVTVTHRDVCRLNYHVEGDTLPPPAHSAFLDMPEPWLAVPHLKDRLVEGGRLVVFSPGIEQVQQVCSLLRGTEGWAAPETSEAVLRQWFVHRRPLMQPALMPNPEPVGHARLQHMADFPLLEKGDNYRSHTGYLTVCVRVPEMPTDQSLRPVIEEMNRRSRSRSARLRKPRHPTASVDPVTPIVTEQSETDRSRMSHTP</sequence>
<dbReference type="GO" id="GO:0005634">
    <property type="term" value="C:nucleus"/>
    <property type="evidence" value="ECO:0007669"/>
    <property type="project" value="UniProtKB-SubCell"/>
</dbReference>
<dbReference type="OrthoDB" id="1925287at2759"/>
<feature type="compositionally biased region" description="Basic residues" evidence="8">
    <location>
        <begin position="211"/>
        <end position="224"/>
    </location>
</feature>
<dbReference type="Pfam" id="PF08704">
    <property type="entry name" value="GCD14"/>
    <property type="match status" value="1"/>
</dbReference>
<dbReference type="SUPFAM" id="SSF53335">
    <property type="entry name" value="S-adenosyl-L-methionine-dependent methyltransferases"/>
    <property type="match status" value="1"/>
</dbReference>
<accession>A0A9K3GN14</accession>
<name>A0A9K3GN14_9EUKA</name>
<dbReference type="EMBL" id="BDIP01005520">
    <property type="protein sequence ID" value="GIQ89864.1"/>
    <property type="molecule type" value="Genomic_DNA"/>
</dbReference>
<proteinExistence type="predicted"/>
<dbReference type="Proteomes" id="UP000265618">
    <property type="component" value="Unassembled WGS sequence"/>
</dbReference>
<dbReference type="PANTHER" id="PTHR12133">
    <property type="entry name" value="TRNA (ADENINE(58)-N(1))-METHYLTRANSFERASE"/>
    <property type="match status" value="1"/>
</dbReference>
<dbReference type="GO" id="GO:0031515">
    <property type="term" value="C:tRNA (m1A) methyltransferase complex"/>
    <property type="evidence" value="ECO:0007669"/>
    <property type="project" value="InterPro"/>
</dbReference>
<evidence type="ECO:0000256" key="1">
    <source>
        <dbReference type="ARBA" id="ARBA00004123"/>
    </source>
</evidence>
<evidence type="ECO:0000256" key="6">
    <source>
        <dbReference type="ARBA" id="ARBA00022694"/>
    </source>
</evidence>
<evidence type="ECO:0000256" key="8">
    <source>
        <dbReference type="SAM" id="MobiDB-lite"/>
    </source>
</evidence>
<keyword evidence="4" id="KW-0808">Transferase</keyword>
<evidence type="ECO:0000313" key="10">
    <source>
        <dbReference type="EMBL" id="GIQ89864.1"/>
    </source>
</evidence>
<dbReference type="GO" id="GO:0160107">
    <property type="term" value="F:tRNA (adenine(58)-N1)-methyltransferase activity"/>
    <property type="evidence" value="ECO:0007669"/>
    <property type="project" value="UniProtKB-EC"/>
</dbReference>
<feature type="compositionally biased region" description="Basic and acidic residues" evidence="8">
    <location>
        <begin position="241"/>
        <end position="251"/>
    </location>
</feature>
<dbReference type="EC" id="2.1.1.220" evidence="2"/>
<feature type="non-terminal residue" evidence="10">
    <location>
        <position position="1"/>
    </location>
</feature>
<keyword evidence="7" id="KW-0539">Nucleus</keyword>
<evidence type="ECO:0000256" key="7">
    <source>
        <dbReference type="ARBA" id="ARBA00023242"/>
    </source>
</evidence>
<dbReference type="InterPro" id="IPR014816">
    <property type="entry name" value="tRNA_MeTrfase_Gcd14"/>
</dbReference>
<dbReference type="PANTHER" id="PTHR12133:SF2">
    <property type="entry name" value="TRNA (ADENINE(58)-N(1))-METHYLTRANSFERASE CATALYTIC SUBUNIT TRMT61A"/>
    <property type="match status" value="1"/>
</dbReference>
<protein>
    <recommendedName>
        <fullName evidence="2">tRNA (adenine(58)-N(1))-methyltransferase</fullName>
        <ecNumber evidence="2">2.1.1.220</ecNumber>
    </recommendedName>
</protein>
<comment type="caution">
    <text evidence="10">The sequence shown here is derived from an EMBL/GenBank/DDBJ whole genome shotgun (WGS) entry which is preliminary data.</text>
</comment>
<feature type="domain" description="tRNA (adenine(58)-N(1))-methyltransferase catalytic subunit TRM61 C-terminal" evidence="9">
    <location>
        <begin position="14"/>
        <end position="150"/>
    </location>
</feature>
<keyword evidence="5" id="KW-0949">S-adenosyl-L-methionine</keyword>
<dbReference type="Gene3D" id="3.40.50.150">
    <property type="entry name" value="Vaccinia Virus protein VP39"/>
    <property type="match status" value="1"/>
</dbReference>
<reference evidence="10 11" key="1">
    <citation type="journal article" date="2018" name="PLoS ONE">
        <title>The draft genome of Kipferlia bialata reveals reductive genome evolution in fornicate parasites.</title>
        <authorList>
            <person name="Tanifuji G."/>
            <person name="Takabayashi S."/>
            <person name="Kume K."/>
            <person name="Takagi M."/>
            <person name="Nakayama T."/>
            <person name="Kamikawa R."/>
            <person name="Inagaki Y."/>
            <person name="Hashimoto T."/>
        </authorList>
    </citation>
    <scope>NUCLEOTIDE SEQUENCE [LARGE SCALE GENOMIC DNA]</scope>
    <source>
        <strain evidence="10">NY0173</strain>
    </source>
</reference>
<evidence type="ECO:0000259" key="9">
    <source>
        <dbReference type="Pfam" id="PF08704"/>
    </source>
</evidence>
<dbReference type="AlphaFoldDB" id="A0A9K3GN14"/>
<evidence type="ECO:0000256" key="4">
    <source>
        <dbReference type="ARBA" id="ARBA00022679"/>
    </source>
</evidence>
<dbReference type="GO" id="GO:0030488">
    <property type="term" value="P:tRNA methylation"/>
    <property type="evidence" value="ECO:0007669"/>
    <property type="project" value="InterPro"/>
</dbReference>
<dbReference type="InterPro" id="IPR029063">
    <property type="entry name" value="SAM-dependent_MTases_sf"/>
</dbReference>
<evidence type="ECO:0000256" key="5">
    <source>
        <dbReference type="ARBA" id="ARBA00022691"/>
    </source>
</evidence>
<evidence type="ECO:0000313" key="11">
    <source>
        <dbReference type="Proteomes" id="UP000265618"/>
    </source>
</evidence>
<feature type="non-terminal residue" evidence="10">
    <location>
        <position position="251"/>
    </location>
</feature>
<evidence type="ECO:0000256" key="3">
    <source>
        <dbReference type="ARBA" id="ARBA00022603"/>
    </source>
</evidence>
<dbReference type="PROSITE" id="PS51620">
    <property type="entry name" value="SAM_TRM61"/>
    <property type="match status" value="1"/>
</dbReference>
<comment type="subcellular location">
    <subcellularLocation>
        <location evidence="1">Nucleus</location>
    </subcellularLocation>
</comment>
<gene>
    <name evidence="10" type="ORF">KIPB_012463</name>
</gene>
<feature type="region of interest" description="Disordered" evidence="8">
    <location>
        <begin position="206"/>
        <end position="251"/>
    </location>
</feature>
<keyword evidence="11" id="KW-1185">Reference proteome</keyword>
<keyword evidence="3 10" id="KW-0489">Methyltransferase</keyword>